<accession>A0A0K0FYE8</accession>
<evidence type="ECO:0000313" key="2">
    <source>
        <dbReference type="WBParaSite" id="SVE_1747400.1"/>
    </source>
</evidence>
<organism evidence="1 2">
    <name type="scientific">Strongyloides venezuelensis</name>
    <name type="common">Threadworm</name>
    <dbReference type="NCBI Taxonomy" id="75913"/>
    <lineage>
        <taxon>Eukaryota</taxon>
        <taxon>Metazoa</taxon>
        <taxon>Ecdysozoa</taxon>
        <taxon>Nematoda</taxon>
        <taxon>Chromadorea</taxon>
        <taxon>Rhabditida</taxon>
        <taxon>Tylenchina</taxon>
        <taxon>Panagrolaimomorpha</taxon>
        <taxon>Strongyloidoidea</taxon>
        <taxon>Strongyloididae</taxon>
        <taxon>Strongyloides</taxon>
    </lineage>
</organism>
<dbReference type="AlphaFoldDB" id="A0A0K0FYE8"/>
<keyword evidence="1" id="KW-1185">Reference proteome</keyword>
<reference evidence="2" key="2">
    <citation type="submission" date="2015-08" db="UniProtKB">
        <authorList>
            <consortium name="WormBaseParasite"/>
        </authorList>
    </citation>
    <scope>IDENTIFICATION</scope>
</reference>
<evidence type="ECO:0000313" key="1">
    <source>
        <dbReference type="Proteomes" id="UP000035680"/>
    </source>
</evidence>
<proteinExistence type="predicted"/>
<sequence>MRLFINSREFTDLLPREIFCSNLDSRHFQNTPTNLNKAVFKLSKTSRLEDPLQMKIHFDRSVNVGCTFAFAVFFSTLKTAEELVIEPTNKARRTIEEFRNNLEECLSGRKGVIIESIRFPSTPQYH</sequence>
<dbReference type="Proteomes" id="UP000035680">
    <property type="component" value="Unassembled WGS sequence"/>
</dbReference>
<name>A0A0K0FYE8_STRVS</name>
<reference evidence="1" key="1">
    <citation type="submission" date="2014-07" db="EMBL/GenBank/DDBJ databases">
        <authorList>
            <person name="Martin A.A"/>
            <person name="De Silva N."/>
        </authorList>
    </citation>
    <scope>NUCLEOTIDE SEQUENCE</scope>
</reference>
<dbReference type="WBParaSite" id="SVE_1747400.1">
    <property type="protein sequence ID" value="SVE_1747400.1"/>
    <property type="gene ID" value="SVE_1747400"/>
</dbReference>
<protein>
    <submittedName>
        <fullName evidence="2">Uncharacterized protein</fullName>
    </submittedName>
</protein>